<dbReference type="SUPFAM" id="SSF56801">
    <property type="entry name" value="Acetyl-CoA synthetase-like"/>
    <property type="match status" value="1"/>
</dbReference>
<dbReference type="PANTHER" id="PTHR22754:SF32">
    <property type="entry name" value="DISCO-INTERACTING PROTEIN 2"/>
    <property type="match status" value="1"/>
</dbReference>
<feature type="region of interest" description="Disordered" evidence="1">
    <location>
        <begin position="602"/>
        <end position="624"/>
    </location>
</feature>
<keyword evidence="6" id="KW-1185">Reference proteome</keyword>
<sequence length="1395" mass="154688">MKSFSTILESLNHHALETPDKVVFTWVDIKCEEQDRMTFKQLEDQSDAVASRLLKLGCKKGDHVMIAYPFGLEFLAGMFGAMKIGVIPCSIYPPNPNRLKTEMPKFCGFAKDAGAKYALSTSIFAAGMTAASVLYKTGVAWIGTNKLTIKKRNPNKPKEYETFVGEPEGICFIQYTSGSTGCPKGVMISHNNLVEDIWAISRVLGTNAVGALWLPQYHDMGLVSGFMSALYAGVHVIMASPIDFIMRPLLWTDMVETYQATHTCAPNFAYALLLKRLKQANRNANWSHVTHAMFAAEPTQRHVVEELAQTLSIRREHVYNLYGLAEAVVFLTGGPAYPDSDGVVCCGPVDSPSVKLRIVEDGKEVEDGQVGTIWVQSPCVAAGYYGQSQLTASTFANCLPGYEGTWLDTGDLGRVLGGQLYVTGRVKDVIIINGKNYYPTDVELSVDETFGIIIRPGRTTAFQHGDDSIGVTVEGRKDFDISSNVDLAVKIANHVSQVHGLSVTEVVVLKLGVTPKTTSGKLKRSEIRQTTIAGNWKKSSVLLRFQRQANESPFEESSFLEHSFARNGVTSSEFYLSEGTQSEIMRRSMTLPFGNVGLGSVPTRSELQASSPDPNSNRSVDGCGSTNPDDFSIKYANVITSVLGSEVDTSKTWAENGLTSLKSAELRNIVEEVLRVVLPVNFEQLYPTPSELSVFLRASEGKSFPKQIADDHTDFLWNSEISKLSKLQLGAIQTLGFILILVLLFSSLVPSIFLVSWVMDKCGSSQGGGCNGPISWFFLPITFPLFLLSLSVIVVVCKVTVVGKYKHDQFDLLSWDYVRWWFVDRLIDLWEAIVGQFFVGTKYIWIFYRLLGADVAWSAKIESCMREFDLVKVGSNATIGHMINCRKFSQSADSGPKLTFRPILIGNDCTIAGMVSPGAKIGDGSRVEKLSVVEEGAMVPHGVLAKGNPACHAGSFEHTKSEYWEESMLDIFKIVWTIVEAYHFFALSYLVHMTLNQLLPSWRYATLLHWFLLVPGTSFLAILTSIPLKWLLIGKRDPTDEYEGSLWKQGTNWACDFHFRAASWALTPFFGQSKLWNIILYLHGLDVDMESLLNNPYLIFFPSKVDYVKIRQSFVATISLDFVNRRDSKIEIIKSSIGYGVNLHAGAKIMQSVIPPRLDVSDNVYDMNHSAKAWKPSFTMGMLLPELAQLLLNVILFVTLIPSYEIGLAAVKGTPDALSVFVSATAFLLVLILWISLTFVIEKIMLILPRCAQQSLFGVYINHVWIFRVGNWLEMLLYGTPLFPYYAQLMGAEVNGDLWYFGHALYEYSRLHFQGGTIVDSSSLNGHYIDGNGLTVGDTYASGILHPGCFAVAGSVVDREENGPWKVFLTSDGLDSTEDLRRSHSTYHHGENEAL</sequence>
<dbReference type="Gene3D" id="3.30.300.30">
    <property type="match status" value="1"/>
</dbReference>
<keyword evidence="5" id="KW-0436">Ligase</keyword>
<dbReference type="InterPro" id="IPR025110">
    <property type="entry name" value="AMP-bd_C"/>
</dbReference>
<reference evidence="5" key="1">
    <citation type="submission" date="2020-06" db="EMBL/GenBank/DDBJ databases">
        <authorList>
            <consortium name="Plant Systems Biology data submission"/>
        </authorList>
    </citation>
    <scope>NUCLEOTIDE SEQUENCE</scope>
    <source>
        <strain evidence="5">D6</strain>
    </source>
</reference>
<dbReference type="Proteomes" id="UP001153069">
    <property type="component" value="Unassembled WGS sequence"/>
</dbReference>
<dbReference type="PROSITE" id="PS00455">
    <property type="entry name" value="AMP_BINDING"/>
    <property type="match status" value="1"/>
</dbReference>
<keyword evidence="2" id="KW-0472">Membrane</keyword>
<feature type="transmembrane region" description="Helical" evidence="2">
    <location>
        <begin position="1007"/>
        <end position="1026"/>
    </location>
</feature>
<feature type="transmembrane region" description="Helical" evidence="2">
    <location>
        <begin position="220"/>
        <end position="239"/>
    </location>
</feature>
<protein>
    <submittedName>
        <fullName evidence="5">D-alanine--D-alanyl carrier protein ligase</fullName>
    </submittedName>
</protein>
<feature type="domain" description="AMP-dependent synthetase/ligase" evidence="3">
    <location>
        <begin position="13"/>
        <end position="385"/>
    </location>
</feature>
<dbReference type="InterPro" id="IPR000873">
    <property type="entry name" value="AMP-dep_synth/lig_dom"/>
</dbReference>
<dbReference type="SUPFAM" id="SSF47336">
    <property type="entry name" value="ACP-like"/>
    <property type="match status" value="1"/>
</dbReference>
<dbReference type="Gene3D" id="3.40.50.12780">
    <property type="entry name" value="N-terminal domain of ligase-like"/>
    <property type="match status" value="1"/>
</dbReference>
<keyword evidence="2" id="KW-0812">Transmembrane</keyword>
<dbReference type="EMBL" id="CAICTM010000011">
    <property type="protein sequence ID" value="CAB9496884.1"/>
    <property type="molecule type" value="Genomic_DNA"/>
</dbReference>
<dbReference type="InterPro" id="IPR042099">
    <property type="entry name" value="ANL_N_sf"/>
</dbReference>
<feature type="transmembrane region" description="Helical" evidence="2">
    <location>
        <begin position="974"/>
        <end position="995"/>
    </location>
</feature>
<dbReference type="InterPro" id="IPR020845">
    <property type="entry name" value="AMP-binding_CS"/>
</dbReference>
<feature type="transmembrane region" description="Helical" evidence="2">
    <location>
        <begin position="1190"/>
        <end position="1211"/>
    </location>
</feature>
<feature type="transmembrane region" description="Helical" evidence="2">
    <location>
        <begin position="1217"/>
        <end position="1240"/>
    </location>
</feature>
<dbReference type="SUPFAM" id="SSF51161">
    <property type="entry name" value="Trimeric LpxA-like enzymes"/>
    <property type="match status" value="1"/>
</dbReference>
<feature type="domain" description="AMP-binding enzyme C-terminal" evidence="4">
    <location>
        <begin position="428"/>
        <end position="530"/>
    </location>
</feature>
<dbReference type="Pfam" id="PF23024">
    <property type="entry name" value="AMP-dom_DIP2-like"/>
    <property type="match status" value="1"/>
</dbReference>
<organism evidence="5 6">
    <name type="scientific">Seminavis robusta</name>
    <dbReference type="NCBI Taxonomy" id="568900"/>
    <lineage>
        <taxon>Eukaryota</taxon>
        <taxon>Sar</taxon>
        <taxon>Stramenopiles</taxon>
        <taxon>Ochrophyta</taxon>
        <taxon>Bacillariophyta</taxon>
        <taxon>Bacillariophyceae</taxon>
        <taxon>Bacillariophycidae</taxon>
        <taxon>Naviculales</taxon>
        <taxon>Naviculaceae</taxon>
        <taxon>Seminavis</taxon>
    </lineage>
</organism>
<evidence type="ECO:0000259" key="4">
    <source>
        <dbReference type="Pfam" id="PF23024"/>
    </source>
</evidence>
<dbReference type="GO" id="GO:0016874">
    <property type="term" value="F:ligase activity"/>
    <property type="evidence" value="ECO:0007669"/>
    <property type="project" value="UniProtKB-KW"/>
</dbReference>
<evidence type="ECO:0000313" key="6">
    <source>
        <dbReference type="Proteomes" id="UP001153069"/>
    </source>
</evidence>
<dbReference type="Gene3D" id="2.160.10.10">
    <property type="entry name" value="Hexapeptide repeat proteins"/>
    <property type="match status" value="1"/>
</dbReference>
<gene>
    <name evidence="5" type="ORF">SEMRO_11_G008450.1</name>
</gene>
<feature type="transmembrane region" description="Helical" evidence="2">
    <location>
        <begin position="735"/>
        <end position="757"/>
    </location>
</feature>
<name>A0A9N8D688_9STRA</name>
<dbReference type="InterPro" id="IPR036736">
    <property type="entry name" value="ACP-like_sf"/>
</dbReference>
<proteinExistence type="predicted"/>
<dbReference type="InterPro" id="IPR011004">
    <property type="entry name" value="Trimer_LpxA-like_sf"/>
</dbReference>
<evidence type="ECO:0000256" key="2">
    <source>
        <dbReference type="SAM" id="Phobius"/>
    </source>
</evidence>
<dbReference type="InterPro" id="IPR045851">
    <property type="entry name" value="AMP-bd_C_sf"/>
</dbReference>
<evidence type="ECO:0000259" key="3">
    <source>
        <dbReference type="Pfam" id="PF00501"/>
    </source>
</evidence>
<evidence type="ECO:0000256" key="1">
    <source>
        <dbReference type="SAM" id="MobiDB-lite"/>
    </source>
</evidence>
<dbReference type="PANTHER" id="PTHR22754">
    <property type="entry name" value="DISCO-INTERACTING PROTEIN 2 DIP2 -RELATED"/>
    <property type="match status" value="1"/>
</dbReference>
<comment type="caution">
    <text evidence="5">The sequence shown here is derived from an EMBL/GenBank/DDBJ whole genome shotgun (WGS) entry which is preliminary data.</text>
</comment>
<dbReference type="OrthoDB" id="199633at2759"/>
<keyword evidence="2" id="KW-1133">Transmembrane helix</keyword>
<accession>A0A9N8D688</accession>
<feature type="transmembrane region" description="Helical" evidence="2">
    <location>
        <begin position="777"/>
        <end position="797"/>
    </location>
</feature>
<dbReference type="Pfam" id="PF00501">
    <property type="entry name" value="AMP-binding"/>
    <property type="match status" value="1"/>
</dbReference>
<evidence type="ECO:0000313" key="5">
    <source>
        <dbReference type="EMBL" id="CAB9496884.1"/>
    </source>
</evidence>